<dbReference type="Proteomes" id="UP000824881">
    <property type="component" value="Unassembled WGS sequence"/>
</dbReference>
<reference evidence="1 2" key="1">
    <citation type="journal article" date="2021" name="Appl. Environ. Microbiol.">
        <title>Genetic linkage and physical mapping for an oyster mushroom Pleurotus cornucopiae and QTL analysis for the trait cap color.</title>
        <authorList>
            <person name="Zhang Y."/>
            <person name="Gao W."/>
            <person name="Sonnenberg A."/>
            <person name="Chen Q."/>
            <person name="Zhang J."/>
            <person name="Huang C."/>
        </authorList>
    </citation>
    <scope>NUCLEOTIDE SEQUENCE [LARGE SCALE GENOMIC DNA]</scope>
    <source>
        <strain evidence="1">CCMSSC00406</strain>
    </source>
</reference>
<comment type="caution">
    <text evidence="1">The sequence shown here is derived from an EMBL/GenBank/DDBJ whole genome shotgun (WGS) entry which is preliminary data.</text>
</comment>
<name>A0ACB7IK89_PLECO</name>
<accession>A0ACB7IK89</accession>
<proteinExistence type="predicted"/>
<organism evidence="1 2">
    <name type="scientific">Pleurotus cornucopiae</name>
    <name type="common">Cornucopia mushroom</name>
    <dbReference type="NCBI Taxonomy" id="5321"/>
    <lineage>
        <taxon>Eukaryota</taxon>
        <taxon>Fungi</taxon>
        <taxon>Dikarya</taxon>
        <taxon>Basidiomycota</taxon>
        <taxon>Agaricomycotina</taxon>
        <taxon>Agaricomycetes</taxon>
        <taxon>Agaricomycetidae</taxon>
        <taxon>Agaricales</taxon>
        <taxon>Pleurotineae</taxon>
        <taxon>Pleurotaceae</taxon>
        <taxon>Pleurotus</taxon>
    </lineage>
</organism>
<gene>
    <name evidence="1" type="ORF">CCMSSC00406_0001249</name>
</gene>
<protein>
    <submittedName>
        <fullName evidence="1">Uncharacterized protein</fullName>
    </submittedName>
</protein>
<evidence type="ECO:0000313" key="2">
    <source>
        <dbReference type="Proteomes" id="UP000824881"/>
    </source>
</evidence>
<evidence type="ECO:0000313" key="1">
    <source>
        <dbReference type="EMBL" id="KAG9218637.1"/>
    </source>
</evidence>
<keyword evidence="2" id="KW-1185">Reference proteome</keyword>
<sequence length="263" mass="29370">MFPIDPDFLPKRITSSVVTARRAGFREDVGNSCVVSQAPGSYCDAAYLSAHVKGDMYIQVSTQRRARSAADHIANVDDLRNGLLLDPFIHHGLGKNVAFLLTPNFAPETSDKGRSDLQCVAHAIIDDPYSLGDPHLRSGTSVRICDNLTQWPPQLVYASAVLVHFGTPHLREQFSANGFKDQLYPQGVDDAGTESHNLARDEREAKRGHRDEFDVDDMISFLPYINLGAEKMFRMFKEAEDRDEAAERAASTEKVEQRRVHID</sequence>
<dbReference type="EMBL" id="WQMT02000009">
    <property type="protein sequence ID" value="KAG9218637.1"/>
    <property type="molecule type" value="Genomic_DNA"/>
</dbReference>